<dbReference type="EMBL" id="AP022314">
    <property type="protein sequence ID" value="BBU22424.1"/>
    <property type="molecule type" value="Genomic_DNA"/>
</dbReference>
<dbReference type="Proteomes" id="UP000464624">
    <property type="component" value="Chromosome"/>
</dbReference>
<dbReference type="InterPro" id="IPR016181">
    <property type="entry name" value="Acyl_CoA_acyltransferase"/>
</dbReference>
<evidence type="ECO:0000313" key="3">
    <source>
        <dbReference type="Proteomes" id="UP000464624"/>
    </source>
</evidence>
<proteinExistence type="predicted"/>
<dbReference type="CDD" id="cd04301">
    <property type="entry name" value="NAT_SF"/>
    <property type="match status" value="1"/>
</dbReference>
<dbReference type="Gene3D" id="3.40.630.30">
    <property type="match status" value="1"/>
</dbReference>
<dbReference type="GO" id="GO:0016747">
    <property type="term" value="F:acyltransferase activity, transferring groups other than amino-acyl groups"/>
    <property type="evidence" value="ECO:0007669"/>
    <property type="project" value="InterPro"/>
</dbReference>
<dbReference type="AlphaFoldDB" id="A0AAD1H2Q6"/>
<protein>
    <recommendedName>
        <fullName evidence="1">N-acetyltransferase domain-containing protein</fullName>
    </recommendedName>
</protein>
<accession>A0AAD1H2Q6</accession>
<dbReference type="RefSeq" id="WP_161552087.1">
    <property type="nucleotide sequence ID" value="NZ_AP022314.1"/>
</dbReference>
<dbReference type="KEGG" id="mxe:MYXE_22140"/>
<dbReference type="SUPFAM" id="SSF55729">
    <property type="entry name" value="Acyl-CoA N-acyltransferases (Nat)"/>
    <property type="match status" value="1"/>
</dbReference>
<gene>
    <name evidence="2" type="ORF">MYXE_22140</name>
</gene>
<reference evidence="2 3" key="1">
    <citation type="submission" date="2019-12" db="EMBL/GenBank/DDBJ databases">
        <title>Complete genome sequence of Mycolicibacterium xenopi str. JCM15661T.</title>
        <authorList>
            <person name="Yoshida M."/>
            <person name="Fukano H."/>
            <person name="Asakura T."/>
            <person name="Hoshino Y."/>
        </authorList>
    </citation>
    <scope>NUCLEOTIDE SEQUENCE [LARGE SCALE GENOMIC DNA]</scope>
    <source>
        <strain evidence="2 3">JCM 15661T</strain>
    </source>
</reference>
<feature type="domain" description="N-acetyltransferase" evidence="1">
    <location>
        <begin position="1"/>
        <end position="107"/>
    </location>
</feature>
<evidence type="ECO:0000259" key="1">
    <source>
        <dbReference type="PROSITE" id="PS51186"/>
    </source>
</evidence>
<dbReference type="Pfam" id="PF13508">
    <property type="entry name" value="Acetyltransf_7"/>
    <property type="match status" value="1"/>
</dbReference>
<dbReference type="PROSITE" id="PS51186">
    <property type="entry name" value="GNAT"/>
    <property type="match status" value="1"/>
</dbReference>
<dbReference type="InterPro" id="IPR000182">
    <property type="entry name" value="GNAT_dom"/>
</dbReference>
<sequence length="256" mass="29593">MPASSTQIVWQRDPGAFDFGKVPWWKINVLAVDFEHRGQGVGRALLRETVRRLPRRHVGLYGNLDETRVDSIRWYRRQGFYINPSSGLTMSERVKPLDRDAMGITAVPGEVIFRGFRSILRDHLDEKARPRWEDRTAEAEYRWQVALRSVISPFSPDLGYRLYARRIAEDFTPELCHHAEMGPRPMFVFGWDPDRVRVCNECMTLHLERIRKYDADTHCDGCGIEHSDVRLSWASDDECLLLVSAGLCPRCRSGDS</sequence>
<name>A0AAD1H2Q6_MYCXE</name>
<evidence type="ECO:0000313" key="2">
    <source>
        <dbReference type="EMBL" id="BBU22424.1"/>
    </source>
</evidence>
<organism evidence="2 3">
    <name type="scientific">Mycobacterium xenopi</name>
    <dbReference type="NCBI Taxonomy" id="1789"/>
    <lineage>
        <taxon>Bacteria</taxon>
        <taxon>Bacillati</taxon>
        <taxon>Actinomycetota</taxon>
        <taxon>Actinomycetes</taxon>
        <taxon>Mycobacteriales</taxon>
        <taxon>Mycobacteriaceae</taxon>
        <taxon>Mycobacterium</taxon>
    </lineage>
</organism>